<reference evidence="2 3" key="1">
    <citation type="submission" date="2019-06" db="EMBL/GenBank/DDBJ databases">
        <title>Sequencing the genomes of 1000 actinobacteria strains.</title>
        <authorList>
            <person name="Klenk H.-P."/>
        </authorList>
    </citation>
    <scope>NUCLEOTIDE SEQUENCE [LARGE SCALE GENOMIC DNA]</scope>
    <source>
        <strain evidence="2 3">DSM 19560</strain>
    </source>
</reference>
<dbReference type="GO" id="GO:0016740">
    <property type="term" value="F:transferase activity"/>
    <property type="evidence" value="ECO:0007669"/>
    <property type="project" value="UniProtKB-KW"/>
</dbReference>
<organism evidence="2 3">
    <name type="scientific">Rudaeicoccus suwonensis</name>
    <dbReference type="NCBI Taxonomy" id="657409"/>
    <lineage>
        <taxon>Bacteria</taxon>
        <taxon>Bacillati</taxon>
        <taxon>Actinomycetota</taxon>
        <taxon>Actinomycetes</taxon>
        <taxon>Micrococcales</taxon>
        <taxon>Dermacoccaceae</taxon>
        <taxon>Rudaeicoccus</taxon>
    </lineage>
</organism>
<dbReference type="RefSeq" id="WP_145227112.1">
    <property type="nucleotide sequence ID" value="NZ_VIVQ01000001.1"/>
</dbReference>
<proteinExistence type="predicted"/>
<keyword evidence="2" id="KW-0315">Glutamine amidotransferase</keyword>
<dbReference type="PROSITE" id="PS51273">
    <property type="entry name" value="GATASE_TYPE_1"/>
    <property type="match status" value="1"/>
</dbReference>
<feature type="domain" description="Glutamine amidotransferase" evidence="1">
    <location>
        <begin position="26"/>
        <end position="187"/>
    </location>
</feature>
<accession>A0A561EB50</accession>
<dbReference type="GO" id="GO:0005829">
    <property type="term" value="C:cytosol"/>
    <property type="evidence" value="ECO:0007669"/>
    <property type="project" value="TreeGrafter"/>
</dbReference>
<dbReference type="EMBL" id="VIVQ01000001">
    <property type="protein sequence ID" value="TWE12829.1"/>
    <property type="molecule type" value="Genomic_DNA"/>
</dbReference>
<dbReference type="InterPro" id="IPR017926">
    <property type="entry name" value="GATASE"/>
</dbReference>
<dbReference type="AlphaFoldDB" id="A0A561EB50"/>
<evidence type="ECO:0000313" key="2">
    <source>
        <dbReference type="EMBL" id="TWE12829.1"/>
    </source>
</evidence>
<evidence type="ECO:0000313" key="3">
    <source>
        <dbReference type="Proteomes" id="UP000318297"/>
    </source>
</evidence>
<name>A0A561EB50_9MICO</name>
<keyword evidence="2" id="KW-0808">Transferase</keyword>
<dbReference type="InterPro" id="IPR029062">
    <property type="entry name" value="Class_I_gatase-like"/>
</dbReference>
<protein>
    <submittedName>
        <fullName evidence="2">GMP synthase-like glutamine amidotransferase</fullName>
    </submittedName>
</protein>
<dbReference type="PANTHER" id="PTHR42695:SF5">
    <property type="entry name" value="GLUTAMINE AMIDOTRANSFERASE YLR126C-RELATED"/>
    <property type="match status" value="1"/>
</dbReference>
<evidence type="ECO:0000259" key="1">
    <source>
        <dbReference type="Pfam" id="PF00117"/>
    </source>
</evidence>
<dbReference type="PANTHER" id="PTHR42695">
    <property type="entry name" value="GLUTAMINE AMIDOTRANSFERASE YLR126C-RELATED"/>
    <property type="match status" value="1"/>
</dbReference>
<gene>
    <name evidence="2" type="ORF">BKA23_1649</name>
</gene>
<dbReference type="CDD" id="cd01741">
    <property type="entry name" value="GATase1_1"/>
    <property type="match status" value="1"/>
</dbReference>
<comment type="caution">
    <text evidence="2">The sequence shown here is derived from an EMBL/GenBank/DDBJ whole genome shotgun (WGS) entry which is preliminary data.</text>
</comment>
<keyword evidence="3" id="KW-1185">Reference proteome</keyword>
<dbReference type="SUPFAM" id="SSF52317">
    <property type="entry name" value="Class I glutamine amidotransferase-like"/>
    <property type="match status" value="1"/>
</dbReference>
<dbReference type="Gene3D" id="3.40.50.880">
    <property type="match status" value="1"/>
</dbReference>
<dbReference type="InterPro" id="IPR044992">
    <property type="entry name" value="ChyE-like"/>
</dbReference>
<dbReference type="OrthoDB" id="5196541at2"/>
<dbReference type="Proteomes" id="UP000318297">
    <property type="component" value="Unassembled WGS sequence"/>
</dbReference>
<dbReference type="Pfam" id="PF00117">
    <property type="entry name" value="GATase"/>
    <property type="match status" value="1"/>
</dbReference>
<sequence length="246" mass="26071">MQPDTEPVVVFIQHEAAAGPGLVGARMRHRGIPTTTVHAYAGDPVPSDLDGMLGLVVLGGAVGPCEDDAAPWLPDVRNLLQQAVSRDLPTLGLCLGAELLAVACGGAVTRMVGAPELGLHSLRLTSAGRADLLLSAMSEDAMAVEWHQEEISSLPQDAVSLCETSRCPNQAFRLGDRVWGTQFHPEVLAVDIEPWAAADTDGLARAGRTATDVLDEVRAAEDRLRHEWEALADRWIDLLSPGGPVG</sequence>